<name>A0ABS5G144_9BRAD</name>
<evidence type="ECO:0000313" key="2">
    <source>
        <dbReference type="Proteomes" id="UP001314635"/>
    </source>
</evidence>
<comment type="caution">
    <text evidence="1">The sequence shown here is derived from an EMBL/GenBank/DDBJ whole genome shotgun (WGS) entry which is preliminary data.</text>
</comment>
<organism evidence="1 2">
    <name type="scientific">Bradyrhizobium denitrificans</name>
    <dbReference type="NCBI Taxonomy" id="2734912"/>
    <lineage>
        <taxon>Bacteria</taxon>
        <taxon>Pseudomonadati</taxon>
        <taxon>Pseudomonadota</taxon>
        <taxon>Alphaproteobacteria</taxon>
        <taxon>Hyphomicrobiales</taxon>
        <taxon>Nitrobacteraceae</taxon>
        <taxon>Bradyrhizobium</taxon>
    </lineage>
</organism>
<accession>A0ABS5G144</accession>
<dbReference type="EMBL" id="JAFCLK010000003">
    <property type="protein sequence ID" value="MBR1134997.1"/>
    <property type="molecule type" value="Genomic_DNA"/>
</dbReference>
<gene>
    <name evidence="1" type="ORF">JQ619_04395</name>
</gene>
<dbReference type="GO" id="GO:0003677">
    <property type="term" value="F:DNA binding"/>
    <property type="evidence" value="ECO:0007669"/>
    <property type="project" value="UniProtKB-KW"/>
</dbReference>
<dbReference type="RefSeq" id="WP_172243489.1">
    <property type="nucleotide sequence ID" value="NZ_JABFDP010000051.1"/>
</dbReference>
<reference evidence="2" key="1">
    <citation type="journal article" date="2021" name="ISME J.">
        <title>Evolutionary origin and ecological implication of a unique nif island in free-living Bradyrhizobium lineages.</title>
        <authorList>
            <person name="Tao J."/>
        </authorList>
    </citation>
    <scope>NUCLEOTIDE SEQUENCE [LARGE SCALE GENOMIC DNA]</scope>
    <source>
        <strain evidence="2">SZCCT0094</strain>
    </source>
</reference>
<keyword evidence="1" id="KW-0238">DNA-binding</keyword>
<protein>
    <submittedName>
        <fullName evidence="1">MmcQ/YjbR family DNA-binding protein</fullName>
    </submittedName>
</protein>
<keyword evidence="2" id="KW-1185">Reference proteome</keyword>
<sequence>MTGDEFSALALSFEGTTAAPHFDRTAFKRHRTFATLAADGTSANVLLTPDEQDHYAGLQPEIFGRIPNKWGDQGWTMVTLMQADVSLLRAALESARRAAHRPQRSRSGKRR</sequence>
<evidence type="ECO:0000313" key="1">
    <source>
        <dbReference type="EMBL" id="MBR1134997.1"/>
    </source>
</evidence>
<proteinExistence type="predicted"/>
<dbReference type="Proteomes" id="UP001314635">
    <property type="component" value="Unassembled WGS sequence"/>
</dbReference>